<organism evidence="2 3">
    <name type="scientific">Pollutimonas thiosulfatoxidans</name>
    <dbReference type="NCBI Taxonomy" id="2028345"/>
    <lineage>
        <taxon>Bacteria</taxon>
        <taxon>Pseudomonadati</taxon>
        <taxon>Pseudomonadota</taxon>
        <taxon>Betaproteobacteria</taxon>
        <taxon>Burkholderiales</taxon>
        <taxon>Alcaligenaceae</taxon>
        <taxon>Pollutimonas</taxon>
    </lineage>
</organism>
<gene>
    <name evidence="2" type="ORF">CKA81_00155</name>
</gene>
<accession>A0A410G898</accession>
<dbReference type="GO" id="GO:0016787">
    <property type="term" value="F:hydrolase activity"/>
    <property type="evidence" value="ECO:0007669"/>
    <property type="project" value="UniProtKB-KW"/>
</dbReference>
<dbReference type="EMBL" id="CP022987">
    <property type="protein sequence ID" value="QAA92435.1"/>
    <property type="molecule type" value="Genomic_DNA"/>
</dbReference>
<proteinExistence type="predicted"/>
<dbReference type="GO" id="GO:0016020">
    <property type="term" value="C:membrane"/>
    <property type="evidence" value="ECO:0007669"/>
    <property type="project" value="TreeGrafter"/>
</dbReference>
<sequence length="278" mass="30142">MAQAAVQPYTVTSPDGVSIAVQEAGEPNGQPIIFIHGLLGSHLSWEKQVNSPELQRYRLITYDMRGHGVSDQPKRSDAYSDGRRWADDLAAVIEGSAAQQPVIVGWSLGAAVTTNYLAVYGDEKIAGAVYVGGVIELKPEQIVPHPRVYSGMASPDLKTHLDAEREFVGLCFATRPDAVTFHRLLANAAMASEDMQNAVHGMSLDAPKGLGGMQKPLLLIYGARDALVQVEPSYNRAKALNASVVAKFYPQSGHSPFLEEAERFNRDLAAFVDALVRR</sequence>
<dbReference type="PANTHER" id="PTHR43798">
    <property type="entry name" value="MONOACYLGLYCEROL LIPASE"/>
    <property type="match status" value="1"/>
</dbReference>
<dbReference type="PANTHER" id="PTHR43798:SF33">
    <property type="entry name" value="HYDROLASE, PUTATIVE (AFU_ORTHOLOGUE AFUA_2G14860)-RELATED"/>
    <property type="match status" value="1"/>
</dbReference>
<dbReference type="InterPro" id="IPR029058">
    <property type="entry name" value="AB_hydrolase_fold"/>
</dbReference>
<evidence type="ECO:0000313" key="3">
    <source>
        <dbReference type="Proteomes" id="UP000283474"/>
    </source>
</evidence>
<keyword evidence="2" id="KW-0378">Hydrolase</keyword>
<dbReference type="OrthoDB" id="2086224at2"/>
<dbReference type="SUPFAM" id="SSF53474">
    <property type="entry name" value="alpha/beta-Hydrolases"/>
    <property type="match status" value="1"/>
</dbReference>
<dbReference type="PRINTS" id="PR00111">
    <property type="entry name" value="ABHYDROLASE"/>
</dbReference>
<dbReference type="InterPro" id="IPR050266">
    <property type="entry name" value="AB_hydrolase_sf"/>
</dbReference>
<evidence type="ECO:0000313" key="2">
    <source>
        <dbReference type="EMBL" id="QAA92435.1"/>
    </source>
</evidence>
<name>A0A410G898_9BURK</name>
<evidence type="ECO:0000259" key="1">
    <source>
        <dbReference type="Pfam" id="PF00561"/>
    </source>
</evidence>
<dbReference type="KEGG" id="pus:CKA81_00155"/>
<dbReference type="RefSeq" id="WP_128353481.1">
    <property type="nucleotide sequence ID" value="NZ_CP022987.1"/>
</dbReference>
<dbReference type="Gene3D" id="3.40.50.1820">
    <property type="entry name" value="alpha/beta hydrolase"/>
    <property type="match status" value="1"/>
</dbReference>
<reference evidence="2 3" key="1">
    <citation type="submission" date="2017-08" db="EMBL/GenBank/DDBJ databases">
        <authorList>
            <person name="Park S.-J."/>
            <person name="Kim H."/>
        </authorList>
    </citation>
    <scope>NUCLEOTIDE SEQUENCE [LARGE SCALE GENOMIC DNA]</scope>
    <source>
        <strain evidence="3">ye3</strain>
    </source>
</reference>
<dbReference type="Pfam" id="PF00561">
    <property type="entry name" value="Abhydrolase_1"/>
    <property type="match status" value="1"/>
</dbReference>
<feature type="domain" description="AB hydrolase-1" evidence="1">
    <location>
        <begin position="31"/>
        <end position="260"/>
    </location>
</feature>
<keyword evidence="3" id="KW-1185">Reference proteome</keyword>
<dbReference type="Proteomes" id="UP000283474">
    <property type="component" value="Chromosome"/>
</dbReference>
<protein>
    <submittedName>
        <fullName evidence="2">Alpha/beta hydrolase</fullName>
    </submittedName>
</protein>
<dbReference type="AlphaFoldDB" id="A0A410G898"/>
<dbReference type="InterPro" id="IPR000073">
    <property type="entry name" value="AB_hydrolase_1"/>
</dbReference>